<evidence type="ECO:0000259" key="4">
    <source>
        <dbReference type="PROSITE" id="PS51459"/>
    </source>
</evidence>
<dbReference type="PANTHER" id="PTHR13504">
    <property type="entry name" value="FIDO DOMAIN-CONTAINING PROTEIN DDB_G0283145"/>
    <property type="match status" value="1"/>
</dbReference>
<dbReference type="SUPFAM" id="SSF140931">
    <property type="entry name" value="Fic-like"/>
    <property type="match status" value="1"/>
</dbReference>
<dbReference type="AlphaFoldDB" id="U4TLY6"/>
<feature type="site" description="Important for autoinhibition of adenylyltransferase activity" evidence="3">
    <location>
        <position position="48"/>
    </location>
</feature>
<dbReference type="eggNOG" id="COG3177">
    <property type="taxonomic scope" value="Bacteria"/>
</dbReference>
<dbReference type="PANTHER" id="PTHR13504:SF38">
    <property type="entry name" value="FIDO DOMAIN-CONTAINING PROTEIN"/>
    <property type="match status" value="1"/>
</dbReference>
<dbReference type="Gene3D" id="1.10.3290.10">
    <property type="entry name" value="Fido-like domain"/>
    <property type="match status" value="1"/>
</dbReference>
<dbReference type="Pfam" id="PF02661">
    <property type="entry name" value="Fic"/>
    <property type="match status" value="1"/>
</dbReference>
<gene>
    <name evidence="5" type="ORF">L248_0947</name>
</gene>
<organism evidence="5 6">
    <name type="scientific">Schleiferilactobacillus shenzhenensis LY-73</name>
    <dbReference type="NCBI Taxonomy" id="1231336"/>
    <lineage>
        <taxon>Bacteria</taxon>
        <taxon>Bacillati</taxon>
        <taxon>Bacillota</taxon>
        <taxon>Bacilli</taxon>
        <taxon>Lactobacillales</taxon>
        <taxon>Lactobacillaceae</taxon>
        <taxon>Schleiferilactobacillus</taxon>
    </lineage>
</organism>
<keyword evidence="2" id="KW-0067">ATP-binding</keyword>
<name>U4TLY6_9LACO</name>
<dbReference type="HOGENOM" id="CLU_040460_3_2_9"/>
<dbReference type="STRING" id="1231336.L248_0947"/>
<evidence type="ECO:0000256" key="3">
    <source>
        <dbReference type="PIRSR" id="PIRSR640198-3"/>
    </source>
</evidence>
<dbReference type="InterPro" id="IPR036597">
    <property type="entry name" value="Fido-like_dom_sf"/>
</dbReference>
<dbReference type="RefSeq" id="WP_022530279.1">
    <property type="nucleotide sequence ID" value="NZ_KI271598.1"/>
</dbReference>
<reference evidence="6" key="1">
    <citation type="journal article" date="2013" name="Genome Announc.">
        <title>Whole-Genome Sequencing of Lactobacillus shenzhenensis Strain LY-73T.</title>
        <authorList>
            <person name="Lin Z."/>
            <person name="Liu Z."/>
            <person name="Yang R."/>
            <person name="Zou Y."/>
            <person name="Wan D."/>
            <person name="Chen J."/>
            <person name="Guo M."/>
            <person name="Zhao J."/>
            <person name="Fang C."/>
            <person name="Yang R."/>
            <person name="Liu F."/>
        </authorList>
    </citation>
    <scope>NUCLEOTIDE SEQUENCE [LARGE SCALE GENOMIC DNA]</scope>
    <source>
        <strain evidence="6">LY-73</strain>
    </source>
</reference>
<feature type="active site" evidence="1">
    <location>
        <position position="180"/>
    </location>
</feature>
<dbReference type="PROSITE" id="PS51459">
    <property type="entry name" value="FIDO"/>
    <property type="match status" value="1"/>
</dbReference>
<sequence length="281" mass="32216">MADLRELLKKITRLKAEMDHYRPLTPTQVKMLEKNIRIEHVWTSNAIEGSHLDRYETASILDAGVTVNGASVKDTLAAIDLNDAYEYMMDLVAHKQPLSQQMIRDLNRIATLQTANPKSEAGLYRVIDVWPNGLQDHPYVSPFEIRQEMAKLIRWSRHAQATEHPVQYAADLHQRFVTIHPFVDGNGRTARLLMNFALTQAGYPVINVMPDEASRNTYMVALEDARNGHRASFERLIANYVQTELVRRNKMLALNERNQSDAVNETSPLLQRYLEKHGEDQ</sequence>
<accession>U4TLY6</accession>
<dbReference type="GO" id="GO:0005524">
    <property type="term" value="F:ATP binding"/>
    <property type="evidence" value="ECO:0007669"/>
    <property type="project" value="UniProtKB-KW"/>
</dbReference>
<keyword evidence="2" id="KW-0547">Nucleotide-binding</keyword>
<dbReference type="OrthoDB" id="9813719at2"/>
<evidence type="ECO:0000256" key="1">
    <source>
        <dbReference type="PIRSR" id="PIRSR640198-1"/>
    </source>
</evidence>
<evidence type="ECO:0000313" key="5">
    <source>
        <dbReference type="EMBL" id="ERL64405.1"/>
    </source>
</evidence>
<feature type="domain" description="Fido" evidence="4">
    <location>
        <begin position="98"/>
        <end position="243"/>
    </location>
</feature>
<keyword evidence="6" id="KW-1185">Reference proteome</keyword>
<evidence type="ECO:0000256" key="2">
    <source>
        <dbReference type="PIRSR" id="PIRSR640198-2"/>
    </source>
</evidence>
<evidence type="ECO:0000313" key="6">
    <source>
        <dbReference type="Proteomes" id="UP000030647"/>
    </source>
</evidence>
<dbReference type="Proteomes" id="UP000030647">
    <property type="component" value="Unassembled WGS sequence"/>
</dbReference>
<dbReference type="InterPro" id="IPR003812">
    <property type="entry name" value="Fido"/>
</dbReference>
<proteinExistence type="predicted"/>
<dbReference type="EMBL" id="KI271598">
    <property type="protein sequence ID" value="ERL64405.1"/>
    <property type="molecule type" value="Genomic_DNA"/>
</dbReference>
<feature type="binding site" evidence="2">
    <location>
        <begin position="184"/>
        <end position="191"/>
    </location>
    <ligand>
        <name>ATP</name>
        <dbReference type="ChEBI" id="CHEBI:30616"/>
    </ligand>
</feature>
<protein>
    <recommendedName>
        <fullName evidence="4">Fido domain-containing protein</fullName>
    </recommendedName>
</protein>
<dbReference type="InterPro" id="IPR040198">
    <property type="entry name" value="Fido_containing"/>
</dbReference>